<proteinExistence type="predicted"/>
<evidence type="ECO:0000313" key="3">
    <source>
        <dbReference type="Proteomes" id="UP000033684"/>
    </source>
</evidence>
<organism evidence="2 3">
    <name type="scientific">Methylocucumis oryzae</name>
    <dbReference type="NCBI Taxonomy" id="1632867"/>
    <lineage>
        <taxon>Bacteria</taxon>
        <taxon>Pseudomonadati</taxon>
        <taxon>Pseudomonadota</taxon>
        <taxon>Gammaproteobacteria</taxon>
        <taxon>Methylococcales</taxon>
        <taxon>Methylococcaceae</taxon>
        <taxon>Methylocucumis</taxon>
    </lineage>
</organism>
<gene>
    <name evidence="2" type="ORF">VZ94_08755</name>
</gene>
<evidence type="ECO:0000313" key="2">
    <source>
        <dbReference type="EMBL" id="KJV06823.1"/>
    </source>
</evidence>
<accession>A0A0F3IJX4</accession>
<dbReference type="InterPro" id="IPR000863">
    <property type="entry name" value="Sulfotransferase_dom"/>
</dbReference>
<dbReference type="InterPro" id="IPR027417">
    <property type="entry name" value="P-loop_NTPase"/>
</dbReference>
<sequence length="341" mass="39572">MLSNLLKHHPKILSISEFFSFVTDLGSLIDEAFPADAISAEQFWKILDNRYAKQNLMLRHGIAMQEVLYPYQDPNAYFNADSGVPAIAQTTLPFLTPDHDALYFRLRDYVHTLPTANIGTHYQNVFDWLTETFACHLWVERSGGTLRCIKELLTTFPNARFIHIVRDGRDCAISMSQHYGFRMVVIAFALTGMLSVDPFEDSTRSEIEDVTDEYYPFLPEHFDVEAFKAFHKPPSFYARYWSSEIRNNLIYLQELPKERVLTMRYEDFLQQPKESCYQLLNFIDPTLIDQDWLNQASQQIRQPTQSHTNLSEQELSRLTLACQAGLDVLMNAYPELNWAAI</sequence>
<evidence type="ECO:0000259" key="1">
    <source>
        <dbReference type="Pfam" id="PF00685"/>
    </source>
</evidence>
<reference evidence="2 3" key="2">
    <citation type="journal article" date="2016" name="Microb. Ecol.">
        <title>Genome Characteristics of a Novel Type I Methanotroph (Sn10-6) Isolated from a Flooded Indian Rice Field.</title>
        <authorList>
            <person name="Rahalkar M.C."/>
            <person name="Pandit P.S."/>
            <person name="Dhakephalkar P.K."/>
            <person name="Pore S."/>
            <person name="Arora P."/>
            <person name="Kapse N."/>
        </authorList>
    </citation>
    <scope>NUCLEOTIDE SEQUENCE [LARGE SCALE GENOMIC DNA]</scope>
    <source>
        <strain evidence="2 3">Sn10-6</strain>
    </source>
</reference>
<protein>
    <recommendedName>
        <fullName evidence="1">Sulfotransferase domain-containing protein</fullName>
    </recommendedName>
</protein>
<dbReference type="Gene3D" id="3.40.50.300">
    <property type="entry name" value="P-loop containing nucleotide triphosphate hydrolases"/>
    <property type="match status" value="1"/>
</dbReference>
<dbReference type="Proteomes" id="UP000033684">
    <property type="component" value="Unassembled WGS sequence"/>
</dbReference>
<feature type="domain" description="Sulfotransferase" evidence="1">
    <location>
        <begin position="156"/>
        <end position="288"/>
    </location>
</feature>
<comment type="caution">
    <text evidence="2">The sequence shown here is derived from an EMBL/GenBank/DDBJ whole genome shotgun (WGS) entry which is preliminary data.</text>
</comment>
<name>A0A0F3IJX4_9GAMM</name>
<keyword evidence="3" id="KW-1185">Reference proteome</keyword>
<dbReference type="GO" id="GO:0008146">
    <property type="term" value="F:sulfotransferase activity"/>
    <property type="evidence" value="ECO:0007669"/>
    <property type="project" value="InterPro"/>
</dbReference>
<dbReference type="PATRIC" id="fig|1632867.3.peg.5494"/>
<dbReference type="SUPFAM" id="SSF52540">
    <property type="entry name" value="P-loop containing nucleoside triphosphate hydrolases"/>
    <property type="match status" value="1"/>
</dbReference>
<reference evidence="3" key="1">
    <citation type="submission" date="2015-03" db="EMBL/GenBank/DDBJ databases">
        <title>Draft genome sequence of a novel methanotroph (Sn10-6) isolated from flooded ricefield rhizosphere in India.</title>
        <authorList>
            <person name="Pandit P.S."/>
            <person name="Pore S.D."/>
            <person name="Arora P."/>
            <person name="Kapse N.G."/>
            <person name="Dhakephalkar P.K."/>
            <person name="Rahalkar M.C."/>
        </authorList>
    </citation>
    <scope>NUCLEOTIDE SEQUENCE [LARGE SCALE GENOMIC DNA]</scope>
    <source>
        <strain evidence="3">Sn10-6</strain>
    </source>
</reference>
<dbReference type="AlphaFoldDB" id="A0A0F3IJX4"/>
<dbReference type="Pfam" id="PF00685">
    <property type="entry name" value="Sulfotransfer_1"/>
    <property type="match status" value="1"/>
</dbReference>
<dbReference type="EMBL" id="LAJX01000085">
    <property type="protein sequence ID" value="KJV06823.1"/>
    <property type="molecule type" value="Genomic_DNA"/>
</dbReference>